<evidence type="ECO:0000256" key="5">
    <source>
        <dbReference type="ARBA" id="ARBA00022967"/>
    </source>
</evidence>
<dbReference type="InterPro" id="IPR027417">
    <property type="entry name" value="P-loop_NTPase"/>
</dbReference>
<dbReference type="Proteomes" id="UP000244338">
    <property type="component" value="Unassembled WGS sequence"/>
</dbReference>
<dbReference type="GO" id="GO:0016887">
    <property type="term" value="F:ATP hydrolysis activity"/>
    <property type="evidence" value="ECO:0007669"/>
    <property type="project" value="InterPro"/>
</dbReference>
<dbReference type="InterPro" id="IPR003439">
    <property type="entry name" value="ABC_transporter-like_ATP-bd"/>
</dbReference>
<dbReference type="InterPro" id="IPR008995">
    <property type="entry name" value="Mo/tungstate-bd_C_term_dom"/>
</dbReference>
<protein>
    <submittedName>
        <fullName evidence="8">Glycerol-3-phosphate ABC transporter, ATP-binding protein UgpC</fullName>
    </submittedName>
</protein>
<proteinExistence type="predicted"/>
<dbReference type="PROSITE" id="PS50893">
    <property type="entry name" value="ABC_TRANSPORTER_2"/>
    <property type="match status" value="1"/>
</dbReference>
<dbReference type="GO" id="GO:0055052">
    <property type="term" value="C:ATP-binding cassette (ABC) transporter complex, substrate-binding subunit-containing"/>
    <property type="evidence" value="ECO:0007669"/>
    <property type="project" value="TreeGrafter"/>
</dbReference>
<dbReference type="Pfam" id="PF00005">
    <property type="entry name" value="ABC_tran"/>
    <property type="match status" value="1"/>
</dbReference>
<evidence type="ECO:0000256" key="2">
    <source>
        <dbReference type="ARBA" id="ARBA00022475"/>
    </source>
</evidence>
<dbReference type="Gene3D" id="3.40.50.300">
    <property type="entry name" value="P-loop containing nucleotide triphosphate hydrolases"/>
    <property type="match status" value="1"/>
</dbReference>
<name>A0A2R6XXM5_9BACL</name>
<dbReference type="PANTHER" id="PTHR43875:SF15">
    <property type="entry name" value="TREHALOSE IMPORT ATP-BINDING PROTEIN SUGC"/>
    <property type="match status" value="1"/>
</dbReference>
<dbReference type="FunFam" id="3.40.50.300:FF:000042">
    <property type="entry name" value="Maltose/maltodextrin ABC transporter, ATP-binding protein"/>
    <property type="match status" value="1"/>
</dbReference>
<dbReference type="GO" id="GO:0005524">
    <property type="term" value="F:ATP binding"/>
    <property type="evidence" value="ECO:0007669"/>
    <property type="project" value="UniProtKB-KW"/>
</dbReference>
<keyword evidence="3" id="KW-0547">Nucleotide-binding</keyword>
<dbReference type="Gene3D" id="2.40.50.100">
    <property type="match status" value="1"/>
</dbReference>
<gene>
    <name evidence="8" type="ORF">BSOLF_0047</name>
</gene>
<dbReference type="InterPro" id="IPR013611">
    <property type="entry name" value="Transp-assoc_OB_typ2"/>
</dbReference>
<keyword evidence="4 8" id="KW-0067">ATP-binding</keyword>
<dbReference type="PROSITE" id="PS00211">
    <property type="entry name" value="ABC_TRANSPORTER_1"/>
    <property type="match status" value="1"/>
</dbReference>
<keyword evidence="6" id="KW-0472">Membrane</keyword>
<dbReference type="SUPFAM" id="SSF50331">
    <property type="entry name" value="MOP-like"/>
    <property type="match status" value="1"/>
</dbReference>
<dbReference type="InterPro" id="IPR003593">
    <property type="entry name" value="AAA+_ATPase"/>
</dbReference>
<dbReference type="InterPro" id="IPR017871">
    <property type="entry name" value="ABC_transporter-like_CS"/>
</dbReference>
<dbReference type="InterPro" id="IPR012340">
    <property type="entry name" value="NA-bd_OB-fold"/>
</dbReference>
<dbReference type="EMBL" id="PEBX01000173">
    <property type="protein sequence ID" value="PTQ55177.1"/>
    <property type="molecule type" value="Genomic_DNA"/>
</dbReference>
<dbReference type="GO" id="GO:0008643">
    <property type="term" value="P:carbohydrate transport"/>
    <property type="evidence" value="ECO:0007669"/>
    <property type="project" value="InterPro"/>
</dbReference>
<feature type="domain" description="ABC transporter" evidence="7">
    <location>
        <begin position="8"/>
        <end position="238"/>
    </location>
</feature>
<dbReference type="InterPro" id="IPR047641">
    <property type="entry name" value="ABC_transpr_MalK/UgpC-like"/>
</dbReference>
<dbReference type="CDD" id="cd03301">
    <property type="entry name" value="ABC_MalK_N"/>
    <property type="match status" value="1"/>
</dbReference>
<dbReference type="Pfam" id="PF08402">
    <property type="entry name" value="TOBE_2"/>
    <property type="match status" value="1"/>
</dbReference>
<dbReference type="InterPro" id="IPR015855">
    <property type="entry name" value="ABC_transpr_MalK-like"/>
</dbReference>
<evidence type="ECO:0000259" key="7">
    <source>
        <dbReference type="PROSITE" id="PS50893"/>
    </source>
</evidence>
<evidence type="ECO:0000256" key="3">
    <source>
        <dbReference type="ARBA" id="ARBA00022741"/>
    </source>
</evidence>
<evidence type="ECO:0000256" key="6">
    <source>
        <dbReference type="ARBA" id="ARBA00023136"/>
    </source>
</evidence>
<keyword evidence="5" id="KW-1278">Translocase</keyword>
<comment type="caution">
    <text evidence="8">The sequence shown here is derived from an EMBL/GenBank/DDBJ whole genome shotgun (WGS) entry which is preliminary data.</text>
</comment>
<dbReference type="AlphaFoldDB" id="A0A2R6XXM5"/>
<reference evidence="9" key="1">
    <citation type="journal article" date="2018" name="Sci. Rep.">
        <title>Lignite coal burning seam in the remote Altai Mountains harbors a hydrogen-driven thermophilic microbial community.</title>
        <authorList>
            <person name="Kadnikov V.V."/>
            <person name="Mardanov A.V."/>
            <person name="Ivasenko D.A."/>
            <person name="Antsiferov D.V."/>
            <person name="Beletsky A.V."/>
            <person name="Karnachuk O.V."/>
            <person name="Ravin N.V."/>
        </authorList>
    </citation>
    <scope>NUCLEOTIDE SEQUENCE [LARGE SCALE GENOMIC DNA]</scope>
</reference>
<dbReference type="GO" id="GO:0140359">
    <property type="term" value="F:ABC-type transporter activity"/>
    <property type="evidence" value="ECO:0007669"/>
    <property type="project" value="InterPro"/>
</dbReference>
<evidence type="ECO:0000313" key="9">
    <source>
        <dbReference type="Proteomes" id="UP000244338"/>
    </source>
</evidence>
<evidence type="ECO:0000256" key="1">
    <source>
        <dbReference type="ARBA" id="ARBA00022448"/>
    </source>
</evidence>
<organism evidence="8 9">
    <name type="scientific">Candidatus Carbonibacillus altaicus</name>
    <dbReference type="NCBI Taxonomy" id="2163959"/>
    <lineage>
        <taxon>Bacteria</taxon>
        <taxon>Bacillati</taxon>
        <taxon>Bacillota</taxon>
        <taxon>Bacilli</taxon>
        <taxon>Bacillales</taxon>
        <taxon>Candidatus Carbonibacillus</taxon>
    </lineage>
</organism>
<dbReference type="SMART" id="SM00382">
    <property type="entry name" value="AAA"/>
    <property type="match status" value="1"/>
</dbReference>
<evidence type="ECO:0000256" key="4">
    <source>
        <dbReference type="ARBA" id="ARBA00022840"/>
    </source>
</evidence>
<dbReference type="SUPFAM" id="SSF52540">
    <property type="entry name" value="P-loop containing nucleoside triphosphate hydrolases"/>
    <property type="match status" value="1"/>
</dbReference>
<evidence type="ECO:0000313" key="8">
    <source>
        <dbReference type="EMBL" id="PTQ55177.1"/>
    </source>
</evidence>
<dbReference type="Gene3D" id="2.40.50.140">
    <property type="entry name" value="Nucleic acid-binding proteins"/>
    <property type="match status" value="1"/>
</dbReference>
<keyword evidence="2" id="KW-1003">Cell membrane</keyword>
<sequence>MGEHMAEIRIEHLKKCFGQECAVKDISLIVPDASFTIFLGPSGCGKTTTLRMIAGLESPDQGDIYIGGRRVNDTPPGKRGVAMVFQNYALYPMMTVQGNIEFGLKNRGVPKAERKKRVEEVARIVDLSAHLHKKPHALSGGQRQRVALARAIVKNPDVFLMDEPLSNLDAKLRMHMRAELIRIHQQLSATFVYVTHDQSEAMAMGDQIIVMKSGTIQQSGTPWEIYHKPANVYVATFIGTPPMNIFQRETLQSLLNLNYHHNHGSRHLHPEAHWLGIRPERIILLPKEHASQESTTVPSVALSTGVQIPGRVLTREMLGAETIYHLDTQLGLMQAKVYLAPPLEDDRISLFLPFEALHQFDHEERLLIAATPHQTRESIAL</sequence>
<accession>A0A2R6XXM5</accession>
<keyword evidence="1" id="KW-0813">Transport</keyword>
<dbReference type="PANTHER" id="PTHR43875">
    <property type="entry name" value="MALTODEXTRIN IMPORT ATP-BINDING PROTEIN MSMX"/>
    <property type="match status" value="1"/>
</dbReference>